<evidence type="ECO:0000313" key="4">
    <source>
        <dbReference type="EMBL" id="KAL3513765.1"/>
    </source>
</evidence>
<dbReference type="NCBIfam" id="TIGR00756">
    <property type="entry name" value="PPR"/>
    <property type="match status" value="4"/>
</dbReference>
<evidence type="ECO:0000256" key="1">
    <source>
        <dbReference type="ARBA" id="ARBA00022737"/>
    </source>
</evidence>
<organism evidence="4 5">
    <name type="scientific">Cinchona calisaya</name>
    <dbReference type="NCBI Taxonomy" id="153742"/>
    <lineage>
        <taxon>Eukaryota</taxon>
        <taxon>Viridiplantae</taxon>
        <taxon>Streptophyta</taxon>
        <taxon>Embryophyta</taxon>
        <taxon>Tracheophyta</taxon>
        <taxon>Spermatophyta</taxon>
        <taxon>Magnoliopsida</taxon>
        <taxon>eudicotyledons</taxon>
        <taxon>Gunneridae</taxon>
        <taxon>Pentapetalae</taxon>
        <taxon>asterids</taxon>
        <taxon>lamiids</taxon>
        <taxon>Gentianales</taxon>
        <taxon>Rubiaceae</taxon>
        <taxon>Cinchonoideae</taxon>
        <taxon>Cinchoneae</taxon>
        <taxon>Cinchona</taxon>
    </lineage>
</organism>
<dbReference type="Gene3D" id="1.25.40.10">
    <property type="entry name" value="Tetratricopeptide repeat domain"/>
    <property type="match status" value="6"/>
</dbReference>
<comment type="similarity">
    <text evidence="2">Belongs to the PPR family. PCMP-E subfamily.</text>
</comment>
<feature type="repeat" description="PPR" evidence="3">
    <location>
        <begin position="71"/>
        <end position="101"/>
    </location>
</feature>
<keyword evidence="5" id="KW-1185">Reference proteome</keyword>
<evidence type="ECO:0000313" key="5">
    <source>
        <dbReference type="Proteomes" id="UP001630127"/>
    </source>
</evidence>
<dbReference type="Pfam" id="PF13041">
    <property type="entry name" value="PPR_2"/>
    <property type="match status" value="2"/>
</dbReference>
<reference evidence="4 5" key="1">
    <citation type="submission" date="2024-11" db="EMBL/GenBank/DDBJ databases">
        <title>A near-complete genome assembly of Cinchona calisaya.</title>
        <authorList>
            <person name="Lian D.C."/>
            <person name="Zhao X.W."/>
            <person name="Wei L."/>
        </authorList>
    </citation>
    <scope>NUCLEOTIDE SEQUENCE [LARGE SCALE GENOMIC DNA]</scope>
    <source>
        <tissue evidence="4">Nenye</tissue>
    </source>
</reference>
<dbReference type="InterPro" id="IPR046848">
    <property type="entry name" value="E_motif"/>
</dbReference>
<dbReference type="InterPro" id="IPR011990">
    <property type="entry name" value="TPR-like_helical_dom_sf"/>
</dbReference>
<sequence>MDLDLQSCARLLNSFKTHHHILQGKQLHLLFLKRGVLNAALNMTNRLLQMYMKCGQISDARKLFDEMTDRNTFSWNTLLEGYVKLGRTKDSLELFYMMPLKNDFSWNVMIPGLVKAGELHVASRLFDEMPRKNGVVLNSLMHGCVRNGYANVALRLFKDYLYWSGMEIGVGLLLDSFVLATSIGACADLGDLDCGKQIHSCIIVNGVEFDAVLGSSLVHMYAKCGHLDTASHLLYTMPHVDDFSLSALISGYANCGRMDDATKIFELQTDPCIVLWNSLVAGYIANDEVMEALSLFLRMRKEGITGDFSTFTSILSACSSLGVVENCQQLHSDACKLGFIDDLIVASALIDTYSKCRSPHDACALFNELKVHDTVLLNCMISIYSNCGRIEDAKNIFHTMQYKSLISWNAMIVGLSQNSCPVEALDLFSKRSRTNLSMDKFSLATVISACASISSVELGEQVFARATIVGLDFDQIVSSSLIDFYCKCGLVGSGQKVFDQTKKCDVVLWNSLLMGYATNGYAIEALNLFYQMICADVLPTDITFTGVLSACNHCGLVVEAQKWFVAMKHDYQIDPGIEHYSCMVDLFARAGCLEEAVNLIEQMPFKADASMWLSILRGCVAYGDNSLGKKVVDQIMILDPENSVAFVQLSNILATSGDWRRSALVRKLMKDTKIQKNPGVSWGGI</sequence>
<dbReference type="EMBL" id="JBJUIK010000011">
    <property type="protein sequence ID" value="KAL3513765.1"/>
    <property type="molecule type" value="Genomic_DNA"/>
</dbReference>
<dbReference type="PANTHER" id="PTHR47926:SF392">
    <property type="entry name" value="PENTATRICOPEPTIDE REPEAT-CONTAINING PROTEIN"/>
    <property type="match status" value="1"/>
</dbReference>
<dbReference type="PROSITE" id="PS51375">
    <property type="entry name" value="PPR"/>
    <property type="match status" value="5"/>
</dbReference>
<feature type="repeat" description="PPR" evidence="3">
    <location>
        <begin position="272"/>
        <end position="306"/>
    </location>
</feature>
<protein>
    <recommendedName>
        <fullName evidence="6">Pentatricopeptide repeat-containing protein</fullName>
    </recommendedName>
</protein>
<dbReference type="GO" id="GO:0005737">
    <property type="term" value="C:cytoplasm"/>
    <property type="evidence" value="ECO:0007669"/>
    <property type="project" value="UniProtKB-ARBA"/>
</dbReference>
<dbReference type="InterPro" id="IPR002885">
    <property type="entry name" value="PPR_rpt"/>
</dbReference>
<dbReference type="Proteomes" id="UP001630127">
    <property type="component" value="Unassembled WGS sequence"/>
</dbReference>
<name>A0ABD2Z646_9GENT</name>
<feature type="repeat" description="PPR" evidence="3">
    <location>
        <begin position="505"/>
        <end position="539"/>
    </location>
</feature>
<dbReference type="Pfam" id="PF01535">
    <property type="entry name" value="PPR"/>
    <property type="match status" value="9"/>
</dbReference>
<comment type="caution">
    <text evidence="4">The sequence shown here is derived from an EMBL/GenBank/DDBJ whole genome shotgun (WGS) entry which is preliminary data.</text>
</comment>
<dbReference type="InterPro" id="IPR046960">
    <property type="entry name" value="PPR_At4g14850-like_plant"/>
</dbReference>
<feature type="repeat" description="PPR" evidence="3">
    <location>
        <begin position="373"/>
        <end position="407"/>
    </location>
</feature>
<dbReference type="FunFam" id="1.25.40.10:FF:000797">
    <property type="entry name" value="Pentatricopeptide repeat-containing protein chloroplastic"/>
    <property type="match status" value="1"/>
</dbReference>
<gene>
    <name evidence="4" type="ORF">ACH5RR_026482</name>
</gene>
<keyword evidence="1" id="KW-0677">Repeat</keyword>
<dbReference type="AlphaFoldDB" id="A0ABD2Z646"/>
<dbReference type="FunFam" id="1.25.40.10:FF:000344">
    <property type="entry name" value="Pentatricopeptide repeat-containing protein"/>
    <property type="match status" value="1"/>
</dbReference>
<dbReference type="GO" id="GO:0016070">
    <property type="term" value="P:RNA metabolic process"/>
    <property type="evidence" value="ECO:0007669"/>
    <property type="project" value="UniProtKB-ARBA"/>
</dbReference>
<evidence type="ECO:0000256" key="3">
    <source>
        <dbReference type="PROSITE-ProRule" id="PRU00708"/>
    </source>
</evidence>
<feature type="repeat" description="PPR" evidence="3">
    <location>
        <begin position="102"/>
        <end position="136"/>
    </location>
</feature>
<proteinExistence type="inferred from homology"/>
<accession>A0ABD2Z646</accession>
<dbReference type="Pfam" id="PF20431">
    <property type="entry name" value="E_motif"/>
    <property type="match status" value="1"/>
</dbReference>
<evidence type="ECO:0008006" key="6">
    <source>
        <dbReference type="Google" id="ProtNLM"/>
    </source>
</evidence>
<evidence type="ECO:0000256" key="2">
    <source>
        <dbReference type="ARBA" id="ARBA00061659"/>
    </source>
</evidence>
<dbReference type="PANTHER" id="PTHR47926">
    <property type="entry name" value="PENTATRICOPEPTIDE REPEAT-CONTAINING PROTEIN"/>
    <property type="match status" value="1"/>
</dbReference>